<evidence type="ECO:0000259" key="3">
    <source>
        <dbReference type="SMART" id="SM00093"/>
    </source>
</evidence>
<dbReference type="InterPro" id="IPR042178">
    <property type="entry name" value="Serpin_sf_1"/>
</dbReference>
<dbReference type="GO" id="GO:0004867">
    <property type="term" value="F:serine-type endopeptidase inhibitor activity"/>
    <property type="evidence" value="ECO:0007669"/>
    <property type="project" value="InterPro"/>
</dbReference>
<organism evidence="4 5">
    <name type="scientific">Bifidobacterium callimiconis</name>
    <dbReference type="NCBI Taxonomy" id="2306973"/>
    <lineage>
        <taxon>Bacteria</taxon>
        <taxon>Bacillati</taxon>
        <taxon>Actinomycetota</taxon>
        <taxon>Actinomycetes</taxon>
        <taxon>Bifidobacteriales</taxon>
        <taxon>Bifidobacteriaceae</taxon>
        <taxon>Bifidobacterium</taxon>
    </lineage>
</organism>
<dbReference type="GO" id="GO:0005615">
    <property type="term" value="C:extracellular space"/>
    <property type="evidence" value="ECO:0007669"/>
    <property type="project" value="InterPro"/>
</dbReference>
<evidence type="ECO:0000313" key="5">
    <source>
        <dbReference type="Proteomes" id="UP000288607"/>
    </source>
</evidence>
<dbReference type="AlphaFoldDB" id="A0A430FFL7"/>
<dbReference type="PROSITE" id="PS00284">
    <property type="entry name" value="SERPIN"/>
    <property type="match status" value="1"/>
</dbReference>
<comment type="similarity">
    <text evidence="1">Belongs to the serpin family.</text>
</comment>
<gene>
    <name evidence="4" type="ORF">D2E23_0873</name>
</gene>
<dbReference type="InterPro" id="IPR036186">
    <property type="entry name" value="Serpin_sf"/>
</dbReference>
<accession>A0A430FFL7</accession>
<dbReference type="Pfam" id="PF00079">
    <property type="entry name" value="Serpin"/>
    <property type="match status" value="1"/>
</dbReference>
<dbReference type="Proteomes" id="UP000288607">
    <property type="component" value="Unassembled WGS sequence"/>
</dbReference>
<dbReference type="InterPro" id="IPR000215">
    <property type="entry name" value="Serpin_fam"/>
</dbReference>
<dbReference type="Gene3D" id="3.30.497.10">
    <property type="entry name" value="Antithrombin, subunit I, domain 2"/>
    <property type="match status" value="1"/>
</dbReference>
<feature type="region of interest" description="Disordered" evidence="2">
    <location>
        <begin position="40"/>
        <end position="73"/>
    </location>
</feature>
<dbReference type="PANTHER" id="PTHR11461:SF211">
    <property type="entry name" value="GH10112P-RELATED"/>
    <property type="match status" value="1"/>
</dbReference>
<proteinExistence type="inferred from homology"/>
<dbReference type="SMART" id="SM00093">
    <property type="entry name" value="SERPIN"/>
    <property type="match status" value="1"/>
</dbReference>
<dbReference type="InterPro" id="IPR023795">
    <property type="entry name" value="Serpin_CS"/>
</dbReference>
<dbReference type="OrthoDB" id="3239445at2"/>
<name>A0A430FFL7_9BIFI</name>
<dbReference type="EMBL" id="QXGJ01000003">
    <property type="protein sequence ID" value="RSX51610.1"/>
    <property type="molecule type" value="Genomic_DNA"/>
</dbReference>
<evidence type="ECO:0000313" key="4">
    <source>
        <dbReference type="EMBL" id="RSX51610.1"/>
    </source>
</evidence>
<dbReference type="InterPro" id="IPR023796">
    <property type="entry name" value="Serpin_dom"/>
</dbReference>
<reference evidence="4 5" key="1">
    <citation type="submission" date="2018-09" db="EMBL/GenBank/DDBJ databases">
        <title>Characterization of the phylogenetic diversity of five novel species belonging to the genus Bifidobacterium.</title>
        <authorList>
            <person name="Lugli G.A."/>
            <person name="Duranti S."/>
            <person name="Milani C."/>
        </authorList>
    </citation>
    <scope>NUCLEOTIDE SEQUENCE [LARGE SCALE GENOMIC DNA]</scope>
    <source>
        <strain evidence="4 5">2028B</strain>
    </source>
</reference>
<comment type="caution">
    <text evidence="4">The sequence shown here is derived from an EMBL/GenBank/DDBJ whole genome shotgun (WGS) entry which is preliminary data.</text>
</comment>
<evidence type="ECO:0000256" key="1">
    <source>
        <dbReference type="RuleBase" id="RU000411"/>
    </source>
</evidence>
<keyword evidence="5" id="KW-1185">Reference proteome</keyword>
<sequence length="454" mass="50405">MLRVSWKMHVPLRLRMRSVGFLFEEEWMTMDDEEEFVIGKETRADDDWDDNENDDWDDEDNENWSDDEDEDVMPPPLAPDCVTDAIRGFAHASAPVFLAGDGNVNYSPTSLWMALTLVATGATGETRQELETALHSKDATTDDLKDFRGALNATGIHRIADSLWVRDGITPHQEWLAGIRRCEAEVFDHELFGQTTSRRMSDWVGEHTNGMLKPNINVDPLSVLVLLNALVSDGRWYSTFDRKLTRPEPFHGTHGDAPTPMMHKTSTTIGYAHGDGWIKVTLSFRGGQGGVSIILPDESVGLDRLLNNAPLLNKAFDTPATSSWRRLVDLIMPRFVTGSTFDTAALRTCLNVLGITRAFDPDRADFSAMADEPLYIGQAIQETRMEVTEEGAKAAAYTMFAIPAGGPPPEPDTTVTVRVDRPFIYELHADLPGDNGATPLFLGVLRDPPDTSEL</sequence>
<feature type="domain" description="Serpin" evidence="3">
    <location>
        <begin position="83"/>
        <end position="448"/>
    </location>
</feature>
<evidence type="ECO:0000256" key="2">
    <source>
        <dbReference type="SAM" id="MobiDB-lite"/>
    </source>
</evidence>
<protein>
    <submittedName>
        <fullName evidence="4">Serine proteinase inhibitor</fullName>
    </submittedName>
</protein>
<dbReference type="SUPFAM" id="SSF56574">
    <property type="entry name" value="Serpins"/>
    <property type="match status" value="1"/>
</dbReference>
<dbReference type="InterPro" id="IPR042185">
    <property type="entry name" value="Serpin_sf_2"/>
</dbReference>
<dbReference type="PANTHER" id="PTHR11461">
    <property type="entry name" value="SERINE PROTEASE INHIBITOR, SERPIN"/>
    <property type="match status" value="1"/>
</dbReference>
<dbReference type="Gene3D" id="2.30.39.10">
    <property type="entry name" value="Alpha-1-antitrypsin, domain 1"/>
    <property type="match status" value="1"/>
</dbReference>
<feature type="compositionally biased region" description="Acidic residues" evidence="2">
    <location>
        <begin position="46"/>
        <end position="72"/>
    </location>
</feature>